<protein>
    <recommendedName>
        <fullName evidence="4">Cox cluster protein</fullName>
    </recommendedName>
</protein>
<sequence>MADHSRRATAERTEAAKPWPVLVAVGLTGSEVGIVVGLLPVAVVGLVVFAVSVAGILADADYVERPLALAIQFGVAFVVGGAGLAAHGTGAFTIGPLEPLSGLTSRGIALVLAGIVTIVGAEFVRSRRAKESGGSVEP</sequence>
<dbReference type="InterPro" id="IPR055963">
    <property type="entry name" value="DUF7541"/>
</dbReference>
<dbReference type="EMBL" id="AOIJ01000086">
    <property type="protein sequence ID" value="ELY75377.1"/>
    <property type="molecule type" value="Genomic_DNA"/>
</dbReference>
<name>L9YPI3_9EURY</name>
<gene>
    <name evidence="2" type="ORF">C486_19283</name>
</gene>
<keyword evidence="3" id="KW-1185">Reference proteome</keyword>
<dbReference type="RefSeq" id="WP_008458861.1">
    <property type="nucleotide sequence ID" value="NZ_AOIJ01000086.1"/>
</dbReference>
<dbReference type="PATRIC" id="fig|1230459.4.peg.3816"/>
<reference evidence="2 3" key="1">
    <citation type="journal article" date="2014" name="PLoS Genet.">
        <title>Phylogenetically driven sequencing of extremely halophilic archaea reveals strategies for static and dynamic osmo-response.</title>
        <authorList>
            <person name="Becker E.A."/>
            <person name="Seitzer P.M."/>
            <person name="Tritt A."/>
            <person name="Larsen D."/>
            <person name="Krusor M."/>
            <person name="Yao A.I."/>
            <person name="Wu D."/>
            <person name="Madern D."/>
            <person name="Eisen J.A."/>
            <person name="Darling A.E."/>
            <person name="Facciotti M.T."/>
        </authorList>
    </citation>
    <scope>NUCLEOTIDE SEQUENCE [LARGE SCALE GENOMIC DNA]</scope>
    <source>
        <strain evidence="2 3">JCM 14663</strain>
    </source>
</reference>
<dbReference type="AlphaFoldDB" id="L9YPI3"/>
<feature type="transmembrane region" description="Helical" evidence="1">
    <location>
        <begin position="69"/>
        <end position="87"/>
    </location>
</feature>
<dbReference type="Proteomes" id="UP000011592">
    <property type="component" value="Unassembled WGS sequence"/>
</dbReference>
<keyword evidence="1" id="KW-0812">Transmembrane</keyword>
<evidence type="ECO:0000313" key="2">
    <source>
        <dbReference type="EMBL" id="ELY75377.1"/>
    </source>
</evidence>
<evidence type="ECO:0000256" key="1">
    <source>
        <dbReference type="SAM" id="Phobius"/>
    </source>
</evidence>
<dbReference type="Pfam" id="PF24396">
    <property type="entry name" value="DUF7541"/>
    <property type="match status" value="1"/>
</dbReference>
<keyword evidence="1" id="KW-0472">Membrane</keyword>
<feature type="transmembrane region" description="Helical" evidence="1">
    <location>
        <begin position="107"/>
        <end position="124"/>
    </location>
</feature>
<feature type="transmembrane region" description="Helical" evidence="1">
    <location>
        <begin position="32"/>
        <end position="57"/>
    </location>
</feature>
<comment type="caution">
    <text evidence="2">The sequence shown here is derived from an EMBL/GenBank/DDBJ whole genome shotgun (WGS) entry which is preliminary data.</text>
</comment>
<keyword evidence="1" id="KW-1133">Transmembrane helix</keyword>
<evidence type="ECO:0000313" key="3">
    <source>
        <dbReference type="Proteomes" id="UP000011592"/>
    </source>
</evidence>
<organism evidence="2 3">
    <name type="scientific">Natrinema gari JCM 14663</name>
    <dbReference type="NCBI Taxonomy" id="1230459"/>
    <lineage>
        <taxon>Archaea</taxon>
        <taxon>Methanobacteriati</taxon>
        <taxon>Methanobacteriota</taxon>
        <taxon>Stenosarchaea group</taxon>
        <taxon>Halobacteria</taxon>
        <taxon>Halobacteriales</taxon>
        <taxon>Natrialbaceae</taxon>
        <taxon>Natrinema</taxon>
    </lineage>
</organism>
<evidence type="ECO:0008006" key="4">
    <source>
        <dbReference type="Google" id="ProtNLM"/>
    </source>
</evidence>
<proteinExistence type="predicted"/>
<accession>L9YPI3</accession>